<dbReference type="Proteomes" id="UP000290289">
    <property type="component" value="Chromosome 12"/>
</dbReference>
<organism evidence="5 6">
    <name type="scientific">Malus domestica</name>
    <name type="common">Apple</name>
    <name type="synonym">Pyrus malus</name>
    <dbReference type="NCBI Taxonomy" id="3750"/>
    <lineage>
        <taxon>Eukaryota</taxon>
        <taxon>Viridiplantae</taxon>
        <taxon>Streptophyta</taxon>
        <taxon>Embryophyta</taxon>
        <taxon>Tracheophyta</taxon>
        <taxon>Spermatophyta</taxon>
        <taxon>Magnoliopsida</taxon>
        <taxon>eudicotyledons</taxon>
        <taxon>Gunneridae</taxon>
        <taxon>Pentapetalae</taxon>
        <taxon>rosids</taxon>
        <taxon>fabids</taxon>
        <taxon>Rosales</taxon>
        <taxon>Rosaceae</taxon>
        <taxon>Amygdaloideae</taxon>
        <taxon>Maleae</taxon>
        <taxon>Malus</taxon>
    </lineage>
</organism>
<comment type="subcellular location">
    <subcellularLocation>
        <location evidence="3">Cytoplasm</location>
    </subcellularLocation>
</comment>
<evidence type="ECO:0000256" key="2">
    <source>
        <dbReference type="ARBA" id="ARBA00022694"/>
    </source>
</evidence>
<keyword evidence="2 3" id="KW-0819">tRNA processing</keyword>
<dbReference type="Gene3D" id="3.40.50.620">
    <property type="entry name" value="HUPs"/>
    <property type="match status" value="1"/>
</dbReference>
<gene>
    <name evidence="5" type="ORF">DVH24_005008</name>
</gene>
<feature type="region of interest" description="Disordered" evidence="4">
    <location>
        <begin position="19"/>
        <end position="38"/>
    </location>
</feature>
<keyword evidence="1 3" id="KW-0963">Cytoplasm</keyword>
<evidence type="ECO:0000313" key="5">
    <source>
        <dbReference type="EMBL" id="RXH81094.1"/>
    </source>
</evidence>
<evidence type="ECO:0000256" key="4">
    <source>
        <dbReference type="SAM" id="MobiDB-lite"/>
    </source>
</evidence>
<evidence type="ECO:0000256" key="3">
    <source>
        <dbReference type="HAMAP-Rule" id="MF_03054"/>
    </source>
</evidence>
<accession>A0A498IG37</accession>
<dbReference type="AlphaFoldDB" id="A0A498IG37"/>
<proteinExistence type="inferred from homology"/>
<dbReference type="GO" id="GO:0002143">
    <property type="term" value="P:tRNA wobble position uridine thiolation"/>
    <property type="evidence" value="ECO:0007669"/>
    <property type="project" value="TreeGrafter"/>
</dbReference>
<dbReference type="HAMAP" id="MF_03054">
    <property type="entry name" value="CTU2"/>
    <property type="match status" value="1"/>
</dbReference>
<dbReference type="GO" id="GO:0000049">
    <property type="term" value="F:tRNA binding"/>
    <property type="evidence" value="ECO:0007669"/>
    <property type="project" value="InterPro"/>
</dbReference>
<dbReference type="InterPro" id="IPR014729">
    <property type="entry name" value="Rossmann-like_a/b/a_fold"/>
</dbReference>
<dbReference type="UniPathway" id="UPA00988"/>
<dbReference type="InterPro" id="IPR019407">
    <property type="entry name" value="CTU2"/>
</dbReference>
<sequence>MACSASGCESNCYKTQQEEDEDVKDNNNYKSISTNTRNNNSNSRLCLKCKANQPISSNTDGGDEARFCADCFRGNLFGKFRFAVTSNAMISPTDNVLVAFSGGPSSRVALQFVHEMHNKAQKNFDASRDRSLPVFGVGVAFVDETSVYSVPSGEVENAIEDIRLIVEDLAPPTKELHVVPIESVYSSDSGDGRDRLNQLLDAVPDATGKEDLLLHMRMLALQKVASEKGYNRLVLGSCISRIACHVITATVKGQGYSLPADIQYVDARWEIPVLLPLRDCLARELTMLCRLDGFGSLKTVELMRSPSTGINGLVSSFVTLLQEENPSRECTIVRTAGKLIPFHFNGIQEINDSKVSLETQRRLKRYNLKPNESFSSESFCFICNSPLSRSDLLSLKNFEDHKTSYVCCLSCQFQILPEDPSSINQFFTLFPQQLAARAKHDNLDHYSVLREQIQDCLLSEASAPLLQRRFAWCGGGVKADLQKLGCTMSAIRDCSFMTKRSKPIIRSYAVGYDNFKMCLDSAKIYKGNVVRDSGATRKVSRFFSRSNSVAIRLCGSWNQADKGEIIICICTICILHEALPLNSFVVQPTKMQENQQVILLTVYIGPANSHMNKLRTIKQGLIIEENPSQECTIVRTAGKLIPFHFNRVQEINDSNVPLETRRRLKRYNLKPNESFSSESFCCICNSPLSRSDLLSLKNFEDHKTSSVCCLSCRLQILPEETPSVNQFFMLLPQQLVARAKHDNLDHYSVLREQIQDCLLSEAKLIVKLGSIDDEEEQLCSWLRQLEDVLRICWRSLSAKLYEWFVSGPTRKVRCFFSRSYPFAFQLRAGHEIKETRERLCELKDDSDFIYLRIVHHFGHHVREHTTLSFVRAWEAIGRDMEKNKIIDLVMHQGGDQGLGKTTKLVYSDQKVLRNFDLTWQDVSLEFDVTELAKDILSCALGREISEGLSLDQLQEKLPDA</sequence>
<evidence type="ECO:0000313" key="6">
    <source>
        <dbReference type="Proteomes" id="UP000290289"/>
    </source>
</evidence>
<name>A0A498IG37_MALDO</name>
<dbReference type="GO" id="GO:0032447">
    <property type="term" value="P:protein urmylation"/>
    <property type="evidence" value="ECO:0007669"/>
    <property type="project" value="UniProtKB-UniRule"/>
</dbReference>
<evidence type="ECO:0000256" key="1">
    <source>
        <dbReference type="ARBA" id="ARBA00022490"/>
    </source>
</evidence>
<reference evidence="5 6" key="1">
    <citation type="submission" date="2018-10" db="EMBL/GenBank/DDBJ databases">
        <title>A high-quality apple genome assembly.</title>
        <authorList>
            <person name="Hu J."/>
        </authorList>
    </citation>
    <scope>NUCLEOTIDE SEQUENCE [LARGE SCALE GENOMIC DNA]</scope>
    <source>
        <strain evidence="6">cv. HFTH1</strain>
        <tissue evidence="5">Young leaf</tissue>
    </source>
</reference>
<protein>
    <recommendedName>
        <fullName evidence="3">Cytoplasmic tRNA 2-thiolation protein 2</fullName>
    </recommendedName>
</protein>
<dbReference type="EMBL" id="RDQH01000338">
    <property type="protein sequence ID" value="RXH81094.1"/>
    <property type="molecule type" value="Genomic_DNA"/>
</dbReference>
<comment type="function">
    <text evidence="3">Plays a central role in 2-thiolation of mcm(5)S(2)U at tRNA wobble positions of tRNA(Lys), tRNA(Glu) and tRNA(Gln). May act by forming a heterodimer with NCS6/CTU1 that ligates sulfur from thiocarboxylated URM1 onto the uridine of tRNAs at wobble position.</text>
</comment>
<dbReference type="GO" id="GO:0016783">
    <property type="term" value="F:sulfurtransferase activity"/>
    <property type="evidence" value="ECO:0007669"/>
    <property type="project" value="TreeGrafter"/>
</dbReference>
<dbReference type="GO" id="GO:0016779">
    <property type="term" value="F:nucleotidyltransferase activity"/>
    <property type="evidence" value="ECO:0007669"/>
    <property type="project" value="UniProtKB-UniRule"/>
</dbReference>
<keyword evidence="6" id="KW-1185">Reference proteome</keyword>
<comment type="pathway">
    <text evidence="3">tRNA modification; 5-methoxycarbonylmethyl-2-thiouridine-tRNA biosynthesis.</text>
</comment>
<comment type="caution">
    <text evidence="5">The sequence shown here is derived from an EMBL/GenBank/DDBJ whole genome shotgun (WGS) entry which is preliminary data.</text>
</comment>
<dbReference type="GO" id="GO:0005829">
    <property type="term" value="C:cytosol"/>
    <property type="evidence" value="ECO:0007669"/>
    <property type="project" value="TreeGrafter"/>
</dbReference>
<comment type="similarity">
    <text evidence="3">Belongs to the CTU2/NCS2 family.</text>
</comment>
<dbReference type="STRING" id="3750.A0A498IG37"/>
<dbReference type="PANTHER" id="PTHR20882:SF14">
    <property type="entry name" value="CYTOPLASMIC TRNA 2-THIOLATION PROTEIN 2"/>
    <property type="match status" value="1"/>
</dbReference>
<dbReference type="PANTHER" id="PTHR20882">
    <property type="entry name" value="CYTOPLASMIC TRNA 2-THIOLATION PROTEIN 2"/>
    <property type="match status" value="1"/>
</dbReference>
<dbReference type="SUPFAM" id="SSF52402">
    <property type="entry name" value="Adenine nucleotide alpha hydrolases-like"/>
    <property type="match status" value="1"/>
</dbReference>